<evidence type="ECO:0000313" key="2">
    <source>
        <dbReference type="Proteomes" id="UP000230084"/>
    </source>
</evidence>
<comment type="caution">
    <text evidence="1">The sequence shown here is derived from an EMBL/GenBank/DDBJ whole genome shotgun (WGS) entry which is preliminary data.</text>
</comment>
<sequence length="130" mass="14710">MRLTLVDNTFDRAVRAILAEWKQLSIPRTTLQRVEEICEGDRPDQIWATILLYSGLSPDLWRRYYTVAWARQMGVQNDVLQIAVVAAAADRLLCLCAWDPTPPTNIGTLPSTSGLAAWGRKFLLYCVAWT</sequence>
<gene>
    <name evidence="1" type="ORF">COV06_02295</name>
</gene>
<dbReference type="EMBL" id="PCYM01000004">
    <property type="protein sequence ID" value="PIR47621.1"/>
    <property type="molecule type" value="Genomic_DNA"/>
</dbReference>
<accession>A0A2H0RM42</accession>
<name>A0A2H0RM42_9BACT</name>
<evidence type="ECO:0000313" key="1">
    <source>
        <dbReference type="EMBL" id="PIR47621.1"/>
    </source>
</evidence>
<reference evidence="1 2" key="1">
    <citation type="submission" date="2017-09" db="EMBL/GenBank/DDBJ databases">
        <title>Depth-based differentiation of microbial function through sediment-hosted aquifers and enrichment of novel symbionts in the deep terrestrial subsurface.</title>
        <authorList>
            <person name="Probst A.J."/>
            <person name="Ladd B."/>
            <person name="Jarett J.K."/>
            <person name="Geller-Mcgrath D.E."/>
            <person name="Sieber C.M."/>
            <person name="Emerson J.B."/>
            <person name="Anantharaman K."/>
            <person name="Thomas B.C."/>
            <person name="Malmstrom R."/>
            <person name="Stieglmeier M."/>
            <person name="Klingl A."/>
            <person name="Woyke T."/>
            <person name="Ryan C.M."/>
            <person name="Banfield J.F."/>
        </authorList>
    </citation>
    <scope>NUCLEOTIDE SEQUENCE [LARGE SCALE GENOMIC DNA]</scope>
    <source>
        <strain evidence="1">CG10_big_fil_rev_8_21_14_0_10_50_16</strain>
    </source>
</reference>
<protein>
    <submittedName>
        <fullName evidence="1">Uncharacterized protein</fullName>
    </submittedName>
</protein>
<proteinExistence type="predicted"/>
<dbReference type="Proteomes" id="UP000230084">
    <property type="component" value="Unassembled WGS sequence"/>
</dbReference>
<dbReference type="AlphaFoldDB" id="A0A2H0RM42"/>
<organism evidence="1 2">
    <name type="scientific">Candidatus Uhrbacteria bacterium CG10_big_fil_rev_8_21_14_0_10_50_16</name>
    <dbReference type="NCBI Taxonomy" id="1975039"/>
    <lineage>
        <taxon>Bacteria</taxon>
        <taxon>Candidatus Uhriibacteriota</taxon>
    </lineage>
</organism>